<comment type="similarity">
    <text evidence="2">Belongs to the fasciclin-like AGP family.</text>
</comment>
<evidence type="ECO:0000256" key="3">
    <source>
        <dbReference type="ARBA" id="ARBA00022475"/>
    </source>
</evidence>
<dbReference type="Gene3D" id="2.30.180.10">
    <property type="entry name" value="FAS1 domain"/>
    <property type="match status" value="1"/>
</dbReference>
<comment type="subcellular location">
    <subcellularLocation>
        <location evidence="1">Cell membrane</location>
        <topology evidence="1">Lipid-anchor</topology>
        <topology evidence="1">GPI-anchor</topology>
    </subcellularLocation>
</comment>
<evidence type="ECO:0000313" key="11">
    <source>
        <dbReference type="EMBL" id="KAJ8429600.1"/>
    </source>
</evidence>
<sequence>MVAFRASHYQTTMAITTIFLLLSSLALLASTFPCSNGHNITHVLSRHPQFSVFNRHLTASGLAEQINKHMTITVCVLDNPTMRRFLGKWGPSATTLRHVLSVHVLLDYYTPGKLHQLTNSTIQAETMVGPTNHLVLSYPVYVAITNLQIQGGKVVRFTANQGVSVAYFVKSIEEVPFNISVIQITEILCPPQAIPDHRTLLTRVMSSFGCKLFAQKLRGIQAENVYVGNVKTELTIFCPADYAFRSFLPLFEKLSEKSKDSLMLLHGLPVYESIPMLRENNRWIDTLATSSGLHRFGLRVENGEWEEVILKTRIVKTEVVGILIDDMSLAIYVIDDVLLPKELFKVLRSGKRIIRLSHSLEKMRTTPREESLKQGAIVFAALAFGWLAIELALKPWLQKARANLGNSHPSDEQEDVVEGSSESQPSDESAAVDDRR</sequence>
<keyword evidence="3" id="KW-1003">Cell membrane</keyword>
<feature type="domain" description="FAS1" evidence="10">
    <location>
        <begin position="37"/>
        <end position="173"/>
    </location>
</feature>
<dbReference type="EMBL" id="JAKOGI010000881">
    <property type="protein sequence ID" value="KAJ8429600.1"/>
    <property type="molecule type" value="Genomic_DNA"/>
</dbReference>
<comment type="caution">
    <text evidence="11">The sequence shown here is derived from an EMBL/GenBank/DDBJ whole genome shotgun (WGS) entry which is preliminary data.</text>
</comment>
<evidence type="ECO:0000256" key="8">
    <source>
        <dbReference type="SAM" id="MobiDB-lite"/>
    </source>
</evidence>
<accession>A0A9Q1Q5V2</accession>
<keyword evidence="4" id="KW-0336">GPI-anchor</keyword>
<evidence type="ECO:0000256" key="7">
    <source>
        <dbReference type="ARBA" id="ARBA00023288"/>
    </source>
</evidence>
<evidence type="ECO:0000256" key="4">
    <source>
        <dbReference type="ARBA" id="ARBA00022622"/>
    </source>
</evidence>
<feature type="signal peptide" evidence="9">
    <location>
        <begin position="1"/>
        <end position="37"/>
    </location>
</feature>
<keyword evidence="4" id="KW-0325">Glycoprotein</keyword>
<dbReference type="Pfam" id="PF02469">
    <property type="entry name" value="Fasciclin"/>
    <property type="match status" value="1"/>
</dbReference>
<dbReference type="GO" id="GO:0098552">
    <property type="term" value="C:side of membrane"/>
    <property type="evidence" value="ECO:0007669"/>
    <property type="project" value="UniProtKB-KW"/>
</dbReference>
<protein>
    <recommendedName>
        <fullName evidence="10">FAS1 domain-containing protein</fullName>
    </recommendedName>
</protein>
<keyword evidence="7" id="KW-0449">Lipoprotein</keyword>
<dbReference type="SUPFAM" id="SSF82153">
    <property type="entry name" value="FAS1 domain"/>
    <property type="match status" value="2"/>
</dbReference>
<organism evidence="11 12">
    <name type="scientific">Carnegiea gigantea</name>
    <dbReference type="NCBI Taxonomy" id="171969"/>
    <lineage>
        <taxon>Eukaryota</taxon>
        <taxon>Viridiplantae</taxon>
        <taxon>Streptophyta</taxon>
        <taxon>Embryophyta</taxon>
        <taxon>Tracheophyta</taxon>
        <taxon>Spermatophyta</taxon>
        <taxon>Magnoliopsida</taxon>
        <taxon>eudicotyledons</taxon>
        <taxon>Gunneridae</taxon>
        <taxon>Pentapetalae</taxon>
        <taxon>Caryophyllales</taxon>
        <taxon>Cactineae</taxon>
        <taxon>Cactaceae</taxon>
        <taxon>Cactoideae</taxon>
        <taxon>Echinocereeae</taxon>
        <taxon>Carnegiea</taxon>
    </lineage>
</organism>
<name>A0A9Q1Q5V2_9CARY</name>
<evidence type="ECO:0000256" key="9">
    <source>
        <dbReference type="SAM" id="SignalP"/>
    </source>
</evidence>
<evidence type="ECO:0000259" key="10">
    <source>
        <dbReference type="PROSITE" id="PS50213"/>
    </source>
</evidence>
<keyword evidence="6" id="KW-0472">Membrane</keyword>
<keyword evidence="12" id="KW-1185">Reference proteome</keyword>
<evidence type="ECO:0000256" key="2">
    <source>
        <dbReference type="ARBA" id="ARBA00007843"/>
    </source>
</evidence>
<dbReference type="PANTHER" id="PTHR32382:SF4">
    <property type="entry name" value="FASCICLIN-LIKE ARABINOGALACTAN PROTEIN 1"/>
    <property type="match status" value="1"/>
</dbReference>
<keyword evidence="5 9" id="KW-0732">Signal</keyword>
<feature type="domain" description="FAS1" evidence="10">
    <location>
        <begin position="197"/>
        <end position="338"/>
    </location>
</feature>
<dbReference type="GO" id="GO:0005886">
    <property type="term" value="C:plasma membrane"/>
    <property type="evidence" value="ECO:0007669"/>
    <property type="project" value="UniProtKB-SubCell"/>
</dbReference>
<feature type="chain" id="PRO_5040117011" description="FAS1 domain-containing protein" evidence="9">
    <location>
        <begin position="38"/>
        <end position="436"/>
    </location>
</feature>
<dbReference type="InterPro" id="IPR033254">
    <property type="entry name" value="Plant_FLA"/>
</dbReference>
<evidence type="ECO:0000256" key="5">
    <source>
        <dbReference type="ARBA" id="ARBA00022729"/>
    </source>
</evidence>
<dbReference type="OrthoDB" id="286301at2759"/>
<dbReference type="SMART" id="SM00554">
    <property type="entry name" value="FAS1"/>
    <property type="match status" value="1"/>
</dbReference>
<dbReference type="InterPro" id="IPR036378">
    <property type="entry name" value="FAS1_dom_sf"/>
</dbReference>
<dbReference type="PROSITE" id="PS50213">
    <property type="entry name" value="FAS1"/>
    <property type="match status" value="2"/>
</dbReference>
<dbReference type="PANTHER" id="PTHR32382">
    <property type="entry name" value="FASCICLIN-LIKE ARABINOGALACTAN PROTEIN"/>
    <property type="match status" value="1"/>
</dbReference>
<evidence type="ECO:0000256" key="6">
    <source>
        <dbReference type="ARBA" id="ARBA00023136"/>
    </source>
</evidence>
<dbReference type="AlphaFoldDB" id="A0A9Q1Q5V2"/>
<evidence type="ECO:0000313" key="12">
    <source>
        <dbReference type="Proteomes" id="UP001153076"/>
    </source>
</evidence>
<dbReference type="Proteomes" id="UP001153076">
    <property type="component" value="Unassembled WGS sequence"/>
</dbReference>
<proteinExistence type="inferred from homology"/>
<evidence type="ECO:0000256" key="1">
    <source>
        <dbReference type="ARBA" id="ARBA00004609"/>
    </source>
</evidence>
<feature type="region of interest" description="Disordered" evidence="8">
    <location>
        <begin position="404"/>
        <end position="436"/>
    </location>
</feature>
<dbReference type="InterPro" id="IPR000782">
    <property type="entry name" value="FAS1_domain"/>
</dbReference>
<gene>
    <name evidence="11" type="ORF">Cgig2_008830</name>
</gene>
<reference evidence="11" key="1">
    <citation type="submission" date="2022-04" db="EMBL/GenBank/DDBJ databases">
        <title>Carnegiea gigantea Genome sequencing and assembly v2.</title>
        <authorList>
            <person name="Copetti D."/>
            <person name="Sanderson M.J."/>
            <person name="Burquez A."/>
            <person name="Wojciechowski M.F."/>
        </authorList>
    </citation>
    <scope>NUCLEOTIDE SEQUENCE</scope>
    <source>
        <strain evidence="11">SGP5-SGP5p</strain>
        <tissue evidence="11">Aerial part</tissue>
    </source>
</reference>